<reference evidence="1 2" key="1">
    <citation type="submission" date="2016-11" db="EMBL/GenBank/DDBJ databases">
        <authorList>
            <person name="Jaros S."/>
            <person name="Januszkiewicz K."/>
            <person name="Wedrychowicz H."/>
        </authorList>
    </citation>
    <scope>NUCLEOTIDE SEQUENCE [LARGE SCALE GENOMIC DNA]</scope>
    <source>
        <strain evidence="1 2">DSM 44523</strain>
    </source>
</reference>
<dbReference type="OrthoDB" id="5191040at2"/>
<proteinExistence type="predicted"/>
<keyword evidence="2" id="KW-1185">Reference proteome</keyword>
<dbReference type="STRING" id="2017.SAMN05444320_11837"/>
<sequence length="140" mass="15999">MSGPGSAAARYKEITGRVAELVARQREQDRERAVVLERVALRAWQELAEAGEREHMVRVIAEAQWEAAVEALWEERWMSIQPLPAQEDLAPQRAADVAALDGLPISRPDLNHLDREVERTYQALEDALRKRGFLRYRRGS</sequence>
<evidence type="ECO:0000313" key="2">
    <source>
        <dbReference type="Proteomes" id="UP000184501"/>
    </source>
</evidence>
<organism evidence="1 2">
    <name type="scientific">Streptoalloteichus hindustanus</name>
    <dbReference type="NCBI Taxonomy" id="2017"/>
    <lineage>
        <taxon>Bacteria</taxon>
        <taxon>Bacillati</taxon>
        <taxon>Actinomycetota</taxon>
        <taxon>Actinomycetes</taxon>
        <taxon>Pseudonocardiales</taxon>
        <taxon>Pseudonocardiaceae</taxon>
        <taxon>Streptoalloteichus</taxon>
    </lineage>
</organism>
<name>A0A1M5PFV7_STRHI</name>
<evidence type="ECO:0000313" key="1">
    <source>
        <dbReference type="EMBL" id="SHH00379.1"/>
    </source>
</evidence>
<accession>A0A1M5PFV7</accession>
<dbReference type="Proteomes" id="UP000184501">
    <property type="component" value="Unassembled WGS sequence"/>
</dbReference>
<dbReference type="EMBL" id="FQVN01000018">
    <property type="protein sequence ID" value="SHH00379.1"/>
    <property type="molecule type" value="Genomic_DNA"/>
</dbReference>
<dbReference type="RefSeq" id="WP_073489883.1">
    <property type="nucleotide sequence ID" value="NZ_FQVN01000018.1"/>
</dbReference>
<dbReference type="AlphaFoldDB" id="A0A1M5PFV7"/>
<protein>
    <submittedName>
        <fullName evidence="1">Uncharacterized protein</fullName>
    </submittedName>
</protein>
<gene>
    <name evidence="1" type="ORF">SAMN05444320_11837</name>
</gene>